<proteinExistence type="predicted"/>
<dbReference type="AlphaFoldDB" id="A0A0U5FCH3"/>
<gene>
    <name evidence="1" type="ORF">XAC3562_250006</name>
</gene>
<keyword evidence="2" id="KW-1185">Reference proteome</keyword>
<reference evidence="1 2" key="1">
    <citation type="submission" date="2014-09" db="EMBL/GenBank/DDBJ databases">
        <authorList>
            <person name="Regsiter A."/>
        </authorList>
    </citation>
    <scope>NUCLEOTIDE SEQUENCE [LARGE SCALE GENOMIC DNA]</scope>
</reference>
<name>A0A0U5FCH3_XANCI</name>
<organism evidence="1 2">
    <name type="scientific">Xanthomonas citri pv. citri</name>
    <dbReference type="NCBI Taxonomy" id="611301"/>
    <lineage>
        <taxon>Bacteria</taxon>
        <taxon>Pseudomonadati</taxon>
        <taxon>Pseudomonadota</taxon>
        <taxon>Gammaproteobacteria</taxon>
        <taxon>Lysobacterales</taxon>
        <taxon>Lysobacteraceae</taxon>
        <taxon>Xanthomonas</taxon>
    </lineage>
</organism>
<comment type="caution">
    <text evidence="1">The sequence shown here is derived from an EMBL/GenBank/DDBJ whole genome shotgun (WGS) entry which is preliminary data.</text>
</comment>
<evidence type="ECO:0000313" key="2">
    <source>
        <dbReference type="Proteomes" id="UP000052230"/>
    </source>
</evidence>
<dbReference type="Proteomes" id="UP000052230">
    <property type="component" value="Unassembled WGS sequence"/>
</dbReference>
<sequence length="47" mass="5047">MMLLYNTCPPPRSLASRVLPPLVLDVLSGIAPQSVLPSAVSRRLLGF</sequence>
<protein>
    <submittedName>
        <fullName evidence="1">Uncharacterized protein</fullName>
    </submittedName>
</protein>
<accession>A0A0U5FCH3</accession>
<evidence type="ECO:0000313" key="1">
    <source>
        <dbReference type="EMBL" id="CEG16072.1"/>
    </source>
</evidence>
<dbReference type="EMBL" id="CCXZ01000117">
    <property type="protein sequence ID" value="CEG16072.1"/>
    <property type="molecule type" value="Genomic_DNA"/>
</dbReference>